<feature type="domain" description="C2HC/C3H-type" evidence="7">
    <location>
        <begin position="9"/>
        <end position="38"/>
    </location>
</feature>
<keyword evidence="2" id="KW-0677">Repeat</keyword>
<evidence type="ECO:0000256" key="2">
    <source>
        <dbReference type="ARBA" id="ARBA00022737"/>
    </source>
</evidence>
<protein>
    <recommendedName>
        <fullName evidence="7">C2HC/C3H-type domain-containing protein</fullName>
    </recommendedName>
</protein>
<dbReference type="PANTHER" id="PTHR13555:SF36">
    <property type="entry name" value="ZINC FINGER C2HC DOMAIN-CONTAINING PROTEIN 1B"/>
    <property type="match status" value="1"/>
</dbReference>
<keyword evidence="1" id="KW-0479">Metal-binding</keyword>
<dbReference type="Gene3D" id="3.30.160.60">
    <property type="entry name" value="Classic Zinc Finger"/>
    <property type="match status" value="1"/>
</dbReference>
<feature type="region of interest" description="Disordered" evidence="6">
    <location>
        <begin position="58"/>
        <end position="114"/>
    </location>
</feature>
<feature type="domain" description="C2HC/C3H-type" evidence="7">
    <location>
        <begin position="117"/>
        <end position="146"/>
    </location>
</feature>
<evidence type="ECO:0000313" key="8">
    <source>
        <dbReference type="EMBL" id="JAP73437.1"/>
    </source>
</evidence>
<dbReference type="PANTHER" id="PTHR13555">
    <property type="entry name" value="C2H2 ZINC FINGER CGI-62-RELATED"/>
    <property type="match status" value="1"/>
</dbReference>
<keyword evidence="3 5" id="KW-0863">Zinc-finger</keyword>
<reference evidence="8" key="1">
    <citation type="submission" date="2016-02" db="EMBL/GenBank/DDBJ databases">
        <title>RNAseq analyses of the midgut from blood- or serum-fed Ixodes ricinus ticks.</title>
        <authorList>
            <person name="Perner J."/>
            <person name="Provaznik J."/>
            <person name="Schrenkova J."/>
            <person name="Urbanova V."/>
            <person name="Ribeiro J.M."/>
            <person name="Kopacek P."/>
        </authorList>
    </citation>
    <scope>NUCLEOTIDE SEQUENCE</scope>
    <source>
        <tissue evidence="8">Gut</tissue>
    </source>
</reference>
<dbReference type="EMBL" id="GEFM01002359">
    <property type="protein sequence ID" value="JAP73437.1"/>
    <property type="molecule type" value="mRNA"/>
</dbReference>
<evidence type="ECO:0000256" key="3">
    <source>
        <dbReference type="ARBA" id="ARBA00022771"/>
    </source>
</evidence>
<accession>A0A131Y3K5</accession>
<feature type="region of interest" description="Disordered" evidence="6">
    <location>
        <begin position="375"/>
        <end position="411"/>
    </location>
</feature>
<feature type="compositionally biased region" description="Low complexity" evidence="6">
    <location>
        <begin position="310"/>
        <end position="331"/>
    </location>
</feature>
<dbReference type="Pfam" id="PF13913">
    <property type="entry name" value="zf-C2HC_2"/>
    <property type="match status" value="2"/>
</dbReference>
<evidence type="ECO:0000259" key="7">
    <source>
        <dbReference type="PROSITE" id="PS52027"/>
    </source>
</evidence>
<proteinExistence type="evidence at transcript level"/>
<organism evidence="8">
    <name type="scientific">Ixodes ricinus</name>
    <name type="common">Common tick</name>
    <name type="synonym">Acarus ricinus</name>
    <dbReference type="NCBI Taxonomy" id="34613"/>
    <lineage>
        <taxon>Eukaryota</taxon>
        <taxon>Metazoa</taxon>
        <taxon>Ecdysozoa</taxon>
        <taxon>Arthropoda</taxon>
        <taxon>Chelicerata</taxon>
        <taxon>Arachnida</taxon>
        <taxon>Acari</taxon>
        <taxon>Parasitiformes</taxon>
        <taxon>Ixodida</taxon>
        <taxon>Ixodoidea</taxon>
        <taxon>Ixodidae</taxon>
        <taxon>Ixodinae</taxon>
        <taxon>Ixodes</taxon>
    </lineage>
</organism>
<evidence type="ECO:0000256" key="4">
    <source>
        <dbReference type="ARBA" id="ARBA00022833"/>
    </source>
</evidence>
<evidence type="ECO:0000256" key="5">
    <source>
        <dbReference type="PROSITE-ProRule" id="PRU01371"/>
    </source>
</evidence>
<dbReference type="PROSITE" id="PS52027">
    <property type="entry name" value="ZF_C2HC_C3H"/>
    <property type="match status" value="2"/>
</dbReference>
<evidence type="ECO:0000256" key="6">
    <source>
        <dbReference type="SAM" id="MobiDB-lite"/>
    </source>
</evidence>
<feature type="region of interest" description="Disordered" evidence="6">
    <location>
        <begin position="168"/>
        <end position="187"/>
    </location>
</feature>
<sequence length="454" mass="49222">MDDVVPASSLTPCPICGRTFRPDALARHQRVCEKTKAKQRKVFDSSKQRVEGTEMKNALKQVPSSPKVQKAKPRTNWKEKHEELIRTIRAARGEDTGPTTDGNTNGTTGSRPAIPAGYVECPTCNRNFSDRAADRHIAWCQERNNRIPPKSPASAEAVERLKARTKYKVPTPGKKNGTVSPSGSHGSKELAYKTVASKAVAGNHKRTKSSPSMLEANGTSTGHPKKAAVNRKAKLLPAPPKLKTTKAGGGVMKFKEKFPNHVSSPHRYTDDGYDPYKKADLQMRELIRGTTLAPKNPRTVPGVRTQGLHNNTSSNTSDSNSYTSTNSSGSENRLDEEMNFLNSKFAELARPGFTGEFTNNWAKRMNDNAVTVLSVQDPSNGAPHGSRLADHEPQTSSSGSDGSLLGYGSTGSSAPEPKVPYLCHQCGTVYPVSAAKFCYECGARRLGLIALYGQ</sequence>
<evidence type="ECO:0000256" key="1">
    <source>
        <dbReference type="ARBA" id="ARBA00022723"/>
    </source>
</evidence>
<feature type="compositionally biased region" description="Polar residues" evidence="6">
    <location>
        <begin position="209"/>
        <end position="222"/>
    </location>
</feature>
<feature type="compositionally biased region" description="Basic and acidic residues" evidence="6">
    <location>
        <begin position="76"/>
        <end position="95"/>
    </location>
</feature>
<dbReference type="InterPro" id="IPR049899">
    <property type="entry name" value="Znf_C2HC_C3H"/>
</dbReference>
<feature type="compositionally biased region" description="Low complexity" evidence="6">
    <location>
        <begin position="96"/>
        <end position="109"/>
    </location>
</feature>
<feature type="compositionally biased region" description="Low complexity" evidence="6">
    <location>
        <begin position="395"/>
        <end position="411"/>
    </location>
</feature>
<keyword evidence="4" id="KW-0862">Zinc</keyword>
<dbReference type="GO" id="GO:0008270">
    <property type="term" value="F:zinc ion binding"/>
    <property type="evidence" value="ECO:0007669"/>
    <property type="project" value="UniProtKB-KW"/>
</dbReference>
<dbReference type="InterPro" id="IPR026319">
    <property type="entry name" value="ZC2HC1A/B-like"/>
</dbReference>
<feature type="region of interest" description="Disordered" evidence="6">
    <location>
        <begin position="290"/>
        <end position="332"/>
    </location>
</feature>
<dbReference type="AlphaFoldDB" id="A0A131Y3K5"/>
<name>A0A131Y3K5_IXORI</name>
<feature type="region of interest" description="Disordered" evidence="6">
    <location>
        <begin position="199"/>
        <end position="227"/>
    </location>
</feature>